<dbReference type="AlphaFoldDB" id="A0A8B6GZP8"/>
<proteinExistence type="predicted"/>
<sequence length="275" mass="31717">MLRQKYLSIVYFICTIYSCKCQDLEKFVAPIMDNQNAPLVAIVDTTNISAHIVRSIEIPLREIINSTTQCKIKEELEKYAVSSQRDVNGQLETLQHNIDKHMEDLRDQFTVVKQDIVSLRKDTGDIILDEIIEQKKDLIKLVNTLKSDLDKKMNNLSSIVVFVQSEVQKKIDKHIKDNRDQFTVLQQDIATLRKEMEEYISHDNLENIKNFTAIFNTVNNNLDEKVKNLTNNVEIMQSELVEQLEQHSNRLGGHGSRLDDLNASLHAINARAQQQ</sequence>
<dbReference type="EMBL" id="UYJE01009270">
    <property type="protein sequence ID" value="VDI71801.1"/>
    <property type="molecule type" value="Genomic_DNA"/>
</dbReference>
<dbReference type="OrthoDB" id="10358385at2759"/>
<reference evidence="2" key="1">
    <citation type="submission" date="2018-11" db="EMBL/GenBank/DDBJ databases">
        <authorList>
            <person name="Alioto T."/>
            <person name="Alioto T."/>
        </authorList>
    </citation>
    <scope>NUCLEOTIDE SEQUENCE</scope>
</reference>
<comment type="caution">
    <text evidence="2">The sequence shown here is derived from an EMBL/GenBank/DDBJ whole genome shotgun (WGS) entry which is preliminary data.</text>
</comment>
<evidence type="ECO:0000313" key="3">
    <source>
        <dbReference type="Proteomes" id="UP000596742"/>
    </source>
</evidence>
<accession>A0A8B6GZP8</accession>
<feature type="coiled-coil region" evidence="1">
    <location>
        <begin position="219"/>
        <end position="246"/>
    </location>
</feature>
<dbReference type="PROSITE" id="PS51257">
    <property type="entry name" value="PROKAR_LIPOPROTEIN"/>
    <property type="match status" value="1"/>
</dbReference>
<keyword evidence="3" id="KW-1185">Reference proteome</keyword>
<name>A0A8B6GZP8_MYTGA</name>
<keyword evidence="1" id="KW-0175">Coiled coil</keyword>
<evidence type="ECO:0000256" key="1">
    <source>
        <dbReference type="SAM" id="Coils"/>
    </source>
</evidence>
<dbReference type="SUPFAM" id="SSF58113">
    <property type="entry name" value="Apolipoprotein A-I"/>
    <property type="match status" value="1"/>
</dbReference>
<evidence type="ECO:0000313" key="2">
    <source>
        <dbReference type="EMBL" id="VDI71801.1"/>
    </source>
</evidence>
<dbReference type="Proteomes" id="UP000596742">
    <property type="component" value="Unassembled WGS sequence"/>
</dbReference>
<dbReference type="Gene3D" id="1.20.5.1230">
    <property type="entry name" value="Apolipoprotein A-I"/>
    <property type="match status" value="1"/>
</dbReference>
<protein>
    <submittedName>
        <fullName evidence="2">Uncharacterized protein</fullName>
    </submittedName>
</protein>
<organism evidence="2 3">
    <name type="scientific">Mytilus galloprovincialis</name>
    <name type="common">Mediterranean mussel</name>
    <dbReference type="NCBI Taxonomy" id="29158"/>
    <lineage>
        <taxon>Eukaryota</taxon>
        <taxon>Metazoa</taxon>
        <taxon>Spiralia</taxon>
        <taxon>Lophotrochozoa</taxon>
        <taxon>Mollusca</taxon>
        <taxon>Bivalvia</taxon>
        <taxon>Autobranchia</taxon>
        <taxon>Pteriomorphia</taxon>
        <taxon>Mytilida</taxon>
        <taxon>Mytiloidea</taxon>
        <taxon>Mytilidae</taxon>
        <taxon>Mytilinae</taxon>
        <taxon>Mytilus</taxon>
    </lineage>
</organism>
<gene>
    <name evidence="2" type="ORF">MGAL_10B090797</name>
</gene>